<feature type="compositionally biased region" description="Low complexity" evidence="1">
    <location>
        <begin position="102"/>
        <end position="112"/>
    </location>
</feature>
<keyword evidence="2" id="KW-0812">Transmembrane</keyword>
<accession>A0A131ZB90</accession>
<keyword evidence="2" id="KW-1133">Transmembrane helix</keyword>
<evidence type="ECO:0000256" key="1">
    <source>
        <dbReference type="SAM" id="MobiDB-lite"/>
    </source>
</evidence>
<dbReference type="AlphaFoldDB" id="A0A131ZB90"/>
<protein>
    <submittedName>
        <fullName evidence="3">Uncharacterized protein</fullName>
    </submittedName>
</protein>
<name>A0A131ZB90_RHIAP</name>
<feature type="transmembrane region" description="Helical" evidence="2">
    <location>
        <begin position="33"/>
        <end position="58"/>
    </location>
</feature>
<feature type="non-terminal residue" evidence="3">
    <location>
        <position position="126"/>
    </location>
</feature>
<feature type="region of interest" description="Disordered" evidence="1">
    <location>
        <begin position="71"/>
        <end position="126"/>
    </location>
</feature>
<proteinExistence type="predicted"/>
<feature type="non-terminal residue" evidence="3">
    <location>
        <position position="1"/>
    </location>
</feature>
<keyword evidence="2" id="KW-0472">Membrane</keyword>
<dbReference type="EMBL" id="GEDV01000003">
    <property type="protein sequence ID" value="JAP88554.1"/>
    <property type="molecule type" value="Transcribed_RNA"/>
</dbReference>
<reference evidence="3" key="1">
    <citation type="journal article" date="2016" name="Ticks Tick Borne Dis.">
        <title>De novo assembly and annotation of the salivary gland transcriptome of Rhipicephalus appendiculatus male and female ticks during blood feeding.</title>
        <authorList>
            <person name="de Castro M.H."/>
            <person name="de Klerk D."/>
            <person name="Pienaar R."/>
            <person name="Latif A.A."/>
            <person name="Rees D.J."/>
            <person name="Mans B.J."/>
        </authorList>
    </citation>
    <scope>NUCLEOTIDE SEQUENCE</scope>
    <source>
        <tissue evidence="3">Salivary glands</tissue>
    </source>
</reference>
<organism evidence="3">
    <name type="scientific">Rhipicephalus appendiculatus</name>
    <name type="common">Brown ear tick</name>
    <dbReference type="NCBI Taxonomy" id="34631"/>
    <lineage>
        <taxon>Eukaryota</taxon>
        <taxon>Metazoa</taxon>
        <taxon>Ecdysozoa</taxon>
        <taxon>Arthropoda</taxon>
        <taxon>Chelicerata</taxon>
        <taxon>Arachnida</taxon>
        <taxon>Acari</taxon>
        <taxon>Parasitiformes</taxon>
        <taxon>Ixodida</taxon>
        <taxon>Ixodoidea</taxon>
        <taxon>Ixodidae</taxon>
        <taxon>Rhipicephalinae</taxon>
        <taxon>Rhipicephalus</taxon>
        <taxon>Rhipicephalus</taxon>
    </lineage>
</organism>
<evidence type="ECO:0000313" key="3">
    <source>
        <dbReference type="EMBL" id="JAP88554.1"/>
    </source>
</evidence>
<sequence>RMQVVFFFVTRLRVSQAYKRVWGLSLTRSLCGVIRMATILSLSNLVFLAAFAFLLAVIQNDGQTYANAAPTLPGPLRAGPKQLAGTRFGPHNRRPQRAALVPPIGLGAGPRPAGRKPKPGPVKNNG</sequence>
<evidence type="ECO:0000256" key="2">
    <source>
        <dbReference type="SAM" id="Phobius"/>
    </source>
</evidence>